<dbReference type="SUPFAM" id="SSF50630">
    <property type="entry name" value="Acid proteases"/>
    <property type="match status" value="1"/>
</dbReference>
<dbReference type="PROSITE" id="PS51767">
    <property type="entry name" value="PEPTIDASE_A1"/>
    <property type="match status" value="1"/>
</dbReference>
<feature type="domain" description="Peptidase A1" evidence="5">
    <location>
        <begin position="110"/>
        <end position="447"/>
    </location>
</feature>
<evidence type="ECO:0000313" key="7">
    <source>
        <dbReference type="Proteomes" id="UP001159364"/>
    </source>
</evidence>
<dbReference type="Pfam" id="PF14543">
    <property type="entry name" value="TAXi_N"/>
    <property type="match status" value="1"/>
</dbReference>
<comment type="caution">
    <text evidence="6">The sequence shown here is derived from an EMBL/GenBank/DDBJ whole genome shotgun (WGS) entry which is preliminary data.</text>
</comment>
<sequence length="461" mass="49241">MGIFWLILCCLSLATASPESQEHELSSNGTAQLKVYHVRGKGSSLVQNSTWSLSDVLLHDEEHVKALTKRLKKKHVKSPSGSRPKLGHLVKPSSASIPLNPGRSIGSGNYYVKLGLGSPLKFNSMIIDTGSSLSWVQCQPCVVSCYPQVDPLFDPKASTSYKKLSCDSPECSSLKSATLNDPKCTNAGSCLYTASYGDSSVSIGYLSQDSLTLSPSQSLPSFTYGCGQYNEGLFGRASGIVGLARDKLSMITQVSTKYGASFTYCLPTATSGSSGGGFLSIGTVSPSSYKFTPMLKNSQNPSLYFLRLATINVGGQPLRLSPSDYSVPTFIDSGTVITRLPMSMYSVLRDAFVKIMSTKYAKAPAFSILDACFKGNLKTITAVPEISMIFQGGAGLPLGAHNSLIEAENGVTCLAFANSSGIAIIGNHQQQTFSIAYDVSNSRIGFAPGGCHYIYIYTYRI</sequence>
<protein>
    <recommendedName>
        <fullName evidence="5">Peptidase A1 domain-containing protein</fullName>
    </recommendedName>
</protein>
<feature type="signal peptide" evidence="4">
    <location>
        <begin position="1"/>
        <end position="16"/>
    </location>
</feature>
<dbReference type="InterPro" id="IPR021109">
    <property type="entry name" value="Peptidase_aspartic_dom_sf"/>
</dbReference>
<dbReference type="FunFam" id="2.40.70.10:FF:000013">
    <property type="entry name" value="Aspartyl protease AED1"/>
    <property type="match status" value="1"/>
</dbReference>
<dbReference type="Pfam" id="PF14541">
    <property type="entry name" value="TAXi_C"/>
    <property type="match status" value="1"/>
</dbReference>
<gene>
    <name evidence="6" type="ORF">K2173_013128</name>
</gene>
<comment type="similarity">
    <text evidence="1">Belongs to the peptidase A1 family.</text>
</comment>
<dbReference type="AlphaFoldDB" id="A0AAV8S580"/>
<evidence type="ECO:0000256" key="3">
    <source>
        <dbReference type="SAM" id="MobiDB-lite"/>
    </source>
</evidence>
<dbReference type="FunFam" id="2.40.70.10:FF:000031">
    <property type="entry name" value="Aspartyl protease AED1"/>
    <property type="match status" value="1"/>
</dbReference>
<dbReference type="InterPro" id="IPR033121">
    <property type="entry name" value="PEPTIDASE_A1"/>
</dbReference>
<evidence type="ECO:0000256" key="2">
    <source>
        <dbReference type="PIRSR" id="PIRSR601461-1"/>
    </source>
</evidence>
<name>A0AAV8S580_9ROSI</name>
<evidence type="ECO:0000256" key="4">
    <source>
        <dbReference type="SAM" id="SignalP"/>
    </source>
</evidence>
<evidence type="ECO:0000256" key="1">
    <source>
        <dbReference type="ARBA" id="ARBA00007447"/>
    </source>
</evidence>
<evidence type="ECO:0000313" key="6">
    <source>
        <dbReference type="EMBL" id="KAJ8747324.1"/>
    </source>
</evidence>
<keyword evidence="7" id="KW-1185">Reference proteome</keyword>
<dbReference type="Proteomes" id="UP001159364">
    <property type="component" value="Unassembled WGS sequence"/>
</dbReference>
<reference evidence="6 7" key="1">
    <citation type="submission" date="2021-09" db="EMBL/GenBank/DDBJ databases">
        <title>Genomic insights and catalytic innovation underlie evolution of tropane alkaloids biosynthesis.</title>
        <authorList>
            <person name="Wang Y.-J."/>
            <person name="Tian T."/>
            <person name="Huang J.-P."/>
            <person name="Huang S.-X."/>
        </authorList>
    </citation>
    <scope>NUCLEOTIDE SEQUENCE [LARGE SCALE GENOMIC DNA]</scope>
    <source>
        <strain evidence="6">KIB-2018</strain>
        <tissue evidence="6">Leaf</tissue>
    </source>
</reference>
<feature type="active site" evidence="2">
    <location>
        <position position="128"/>
    </location>
</feature>
<dbReference type="GO" id="GO:0006508">
    <property type="term" value="P:proteolysis"/>
    <property type="evidence" value="ECO:0007669"/>
    <property type="project" value="InterPro"/>
</dbReference>
<evidence type="ECO:0000259" key="5">
    <source>
        <dbReference type="PROSITE" id="PS51767"/>
    </source>
</evidence>
<accession>A0AAV8S580</accession>
<dbReference type="InterPro" id="IPR032861">
    <property type="entry name" value="TAXi_N"/>
</dbReference>
<dbReference type="GO" id="GO:0004190">
    <property type="term" value="F:aspartic-type endopeptidase activity"/>
    <property type="evidence" value="ECO:0007669"/>
    <property type="project" value="InterPro"/>
</dbReference>
<dbReference type="InterPro" id="IPR032799">
    <property type="entry name" value="TAXi_C"/>
</dbReference>
<dbReference type="EMBL" id="JAIWQS010000192">
    <property type="protein sequence ID" value="KAJ8747324.1"/>
    <property type="molecule type" value="Genomic_DNA"/>
</dbReference>
<organism evidence="6 7">
    <name type="scientific">Erythroxylum novogranatense</name>
    <dbReference type="NCBI Taxonomy" id="1862640"/>
    <lineage>
        <taxon>Eukaryota</taxon>
        <taxon>Viridiplantae</taxon>
        <taxon>Streptophyta</taxon>
        <taxon>Embryophyta</taxon>
        <taxon>Tracheophyta</taxon>
        <taxon>Spermatophyta</taxon>
        <taxon>Magnoliopsida</taxon>
        <taxon>eudicotyledons</taxon>
        <taxon>Gunneridae</taxon>
        <taxon>Pentapetalae</taxon>
        <taxon>rosids</taxon>
        <taxon>fabids</taxon>
        <taxon>Malpighiales</taxon>
        <taxon>Erythroxylaceae</taxon>
        <taxon>Erythroxylum</taxon>
    </lineage>
</organism>
<dbReference type="InterPro" id="IPR001461">
    <property type="entry name" value="Aspartic_peptidase_A1"/>
</dbReference>
<keyword evidence="4" id="KW-0732">Signal</keyword>
<proteinExistence type="inferred from homology"/>
<dbReference type="PANTHER" id="PTHR13683:SF809">
    <property type="entry name" value="PEPTIDASE A1 DOMAIN-CONTAINING PROTEIN"/>
    <property type="match status" value="1"/>
</dbReference>
<feature type="chain" id="PRO_5043552447" description="Peptidase A1 domain-containing protein" evidence="4">
    <location>
        <begin position="17"/>
        <end position="461"/>
    </location>
</feature>
<dbReference type="Gene3D" id="2.40.70.10">
    <property type="entry name" value="Acid Proteases"/>
    <property type="match status" value="2"/>
</dbReference>
<feature type="region of interest" description="Disordered" evidence="3">
    <location>
        <begin position="74"/>
        <end position="95"/>
    </location>
</feature>
<feature type="active site" evidence="2">
    <location>
        <position position="332"/>
    </location>
</feature>
<dbReference type="PANTHER" id="PTHR13683">
    <property type="entry name" value="ASPARTYL PROTEASES"/>
    <property type="match status" value="1"/>
</dbReference>